<evidence type="ECO:0000256" key="1">
    <source>
        <dbReference type="SAM" id="MobiDB-lite"/>
    </source>
</evidence>
<name>A0A4V6S103_9APHY</name>
<feature type="compositionally biased region" description="Low complexity" evidence="1">
    <location>
        <begin position="334"/>
        <end position="359"/>
    </location>
</feature>
<feature type="compositionally biased region" description="Low complexity" evidence="1">
    <location>
        <begin position="251"/>
        <end position="265"/>
    </location>
</feature>
<gene>
    <name evidence="2" type="ORF">EW026_g2525</name>
</gene>
<comment type="caution">
    <text evidence="2">The sequence shown here is derived from an EMBL/GenBank/DDBJ whole genome shotgun (WGS) entry which is preliminary data.</text>
</comment>
<feature type="region of interest" description="Disordered" evidence="1">
    <location>
        <begin position="248"/>
        <end position="408"/>
    </location>
</feature>
<feature type="compositionally biased region" description="Low complexity" evidence="1">
    <location>
        <begin position="290"/>
        <end position="299"/>
    </location>
</feature>
<accession>A0A4V6S103</accession>
<organism evidence="2 3">
    <name type="scientific">Hermanssonia centrifuga</name>
    <dbReference type="NCBI Taxonomy" id="98765"/>
    <lineage>
        <taxon>Eukaryota</taxon>
        <taxon>Fungi</taxon>
        <taxon>Dikarya</taxon>
        <taxon>Basidiomycota</taxon>
        <taxon>Agaricomycotina</taxon>
        <taxon>Agaricomycetes</taxon>
        <taxon>Polyporales</taxon>
        <taxon>Meruliaceae</taxon>
        <taxon>Hermanssonia</taxon>
    </lineage>
</organism>
<sequence length="458" mass="47676">MTAPSPSLSARRLPGQQPNDIRQMAESNANHDLFRIDSNKLGELKAEVGLRDKDLPSLTFEDKQRLLNLARVRGLISATPKPGMGQPNATPGPSNLNSSLQQRPQPGGLPQPPQGQQRSVKRSSTSPGDDNESSQQNESSPPANKRLRPSPPGEHSQPPMAPMVSYTHHPQQGTPGGLNNGMRMMPNMVFSGPPMSSMNNNNHMNMSLGPNMGIPHGMNPSSMNAGMTQYRQTMHTLHKNAVPTAALNMLSGSGQSPGSGESPFGNDPSQQRPGAHPFGASLGVAGQNRPGPQQQGKPTGMPPPPSPAMNAAKNAPGQSKDGGPESSTNSSPRNNAAIAGQGQSQGPSPQNASGSQGSQNMGGGTAPPTPAPAPASITAPSPLAILNNGGGGSQPTNQGHSNDQMGGDQIFSADFMHSLGVDNPLFPPDGMGGLDFDRDFANMVDLNGLDGNEMWNFN</sequence>
<feature type="compositionally biased region" description="Polar residues" evidence="1">
    <location>
        <begin position="394"/>
        <end position="404"/>
    </location>
</feature>
<dbReference type="Proteomes" id="UP000309038">
    <property type="component" value="Unassembled WGS sequence"/>
</dbReference>
<feature type="compositionally biased region" description="Polar residues" evidence="1">
    <location>
        <begin position="87"/>
        <end position="99"/>
    </location>
</feature>
<evidence type="ECO:0000313" key="2">
    <source>
        <dbReference type="EMBL" id="THG99952.1"/>
    </source>
</evidence>
<feature type="compositionally biased region" description="Polar residues" evidence="1">
    <location>
        <begin position="122"/>
        <end position="142"/>
    </location>
</feature>
<feature type="compositionally biased region" description="Low complexity" evidence="1">
    <location>
        <begin position="374"/>
        <end position="385"/>
    </location>
</feature>
<evidence type="ECO:0000313" key="3">
    <source>
        <dbReference type="Proteomes" id="UP000309038"/>
    </source>
</evidence>
<reference evidence="2 3" key="1">
    <citation type="submission" date="2019-02" db="EMBL/GenBank/DDBJ databases">
        <title>Genome sequencing of the rare red list fungi Phlebia centrifuga.</title>
        <authorList>
            <person name="Buettner E."/>
            <person name="Kellner H."/>
        </authorList>
    </citation>
    <scope>NUCLEOTIDE SEQUENCE [LARGE SCALE GENOMIC DNA]</scope>
    <source>
        <strain evidence="2 3">DSM 108282</strain>
    </source>
</reference>
<dbReference type="EMBL" id="SGPJ01000064">
    <property type="protein sequence ID" value="THG99952.1"/>
    <property type="molecule type" value="Genomic_DNA"/>
</dbReference>
<protein>
    <submittedName>
        <fullName evidence="2">Uncharacterized protein</fullName>
    </submittedName>
</protein>
<proteinExistence type="predicted"/>
<feature type="region of interest" description="Disordered" evidence="1">
    <location>
        <begin position="77"/>
        <end position="180"/>
    </location>
</feature>
<dbReference type="AlphaFoldDB" id="A0A4V6S103"/>
<keyword evidence="3" id="KW-1185">Reference proteome</keyword>